<dbReference type="CDD" id="cd08249">
    <property type="entry name" value="enoyl_reductase_like"/>
    <property type="match status" value="1"/>
</dbReference>
<dbReference type="InterPro" id="IPR036291">
    <property type="entry name" value="NAD(P)-bd_dom_sf"/>
</dbReference>
<name>A0A8H4QS73_9AGAR</name>
<dbReference type="Pfam" id="PF08240">
    <property type="entry name" value="ADH_N"/>
    <property type="match status" value="1"/>
</dbReference>
<dbReference type="SMART" id="SM00829">
    <property type="entry name" value="PKS_ER"/>
    <property type="match status" value="1"/>
</dbReference>
<dbReference type="PANTHER" id="PTHR45348:SF2">
    <property type="entry name" value="ZINC-TYPE ALCOHOL DEHYDROGENASE-LIKE PROTEIN C2E1P3.01"/>
    <property type="match status" value="1"/>
</dbReference>
<dbReference type="InterPro" id="IPR020843">
    <property type="entry name" value="ER"/>
</dbReference>
<dbReference type="SUPFAM" id="SSF50129">
    <property type="entry name" value="GroES-like"/>
    <property type="match status" value="1"/>
</dbReference>
<evidence type="ECO:0000259" key="1">
    <source>
        <dbReference type="SMART" id="SM00829"/>
    </source>
</evidence>
<evidence type="ECO:0000313" key="2">
    <source>
        <dbReference type="EMBL" id="KAF4616324.1"/>
    </source>
</evidence>
<dbReference type="GO" id="GO:0016651">
    <property type="term" value="F:oxidoreductase activity, acting on NAD(P)H"/>
    <property type="evidence" value="ECO:0007669"/>
    <property type="project" value="InterPro"/>
</dbReference>
<accession>A0A8H4QS73</accession>
<dbReference type="InterPro" id="IPR013149">
    <property type="entry name" value="ADH-like_C"/>
</dbReference>
<dbReference type="Gene3D" id="3.40.50.720">
    <property type="entry name" value="NAD(P)-binding Rossmann-like Domain"/>
    <property type="match status" value="1"/>
</dbReference>
<reference evidence="2 3" key="1">
    <citation type="submission" date="2019-12" db="EMBL/GenBank/DDBJ databases">
        <authorList>
            <person name="Floudas D."/>
            <person name="Bentzer J."/>
            <person name="Ahren D."/>
            <person name="Johansson T."/>
            <person name="Persson P."/>
            <person name="Tunlid A."/>
        </authorList>
    </citation>
    <scope>NUCLEOTIDE SEQUENCE [LARGE SCALE GENOMIC DNA]</scope>
    <source>
        <strain evidence="2 3">CBS 102.39</strain>
    </source>
</reference>
<evidence type="ECO:0000313" key="3">
    <source>
        <dbReference type="Proteomes" id="UP000521872"/>
    </source>
</evidence>
<gene>
    <name evidence="2" type="ORF">D9613_008497</name>
</gene>
<sequence length="359" mass="38336">MSPATQSQKHLALVLEGPDGPFTLKELPTPTPKKGEVLVKVQSCGLNPADWKIPKYKIILTEFPGVLGFDIAGELVEVGEDVSNYEAGDRVFFQSQSYIEGGGFQQYSIAQASLVSKIPESLSYDEASTLPVLIGTAYSGLYAEFPYGLGLVPPVTDEGYGKYKDTPIFVTGGASTIGQGAIQFAKISGFSPIITTASLKNEEALKKAGATHVVDRSLSNDDIIAEIAKITAGKQVQHVYDSVGSDITQKLSVDLLSQSGSGGTVAFGLPWLTVSEADYPSVKMAKIAASPHLPQNFELFKSLYTSNKLSIWIKEGLIIPNRFEVLPGGLNGVGGGLKRLEADEVSRLKLVVHPQETSL</sequence>
<keyword evidence="3" id="KW-1185">Reference proteome</keyword>
<dbReference type="InterPro" id="IPR011032">
    <property type="entry name" value="GroES-like_sf"/>
</dbReference>
<dbReference type="PANTHER" id="PTHR45348">
    <property type="entry name" value="HYPOTHETICAL OXIDOREDUCTASE (EUROFUNG)"/>
    <property type="match status" value="1"/>
</dbReference>
<dbReference type="InterPro" id="IPR047122">
    <property type="entry name" value="Trans-enoyl_RdTase-like"/>
</dbReference>
<dbReference type="SUPFAM" id="SSF51735">
    <property type="entry name" value="NAD(P)-binding Rossmann-fold domains"/>
    <property type="match status" value="1"/>
</dbReference>
<organism evidence="2 3">
    <name type="scientific">Agrocybe pediades</name>
    <dbReference type="NCBI Taxonomy" id="84607"/>
    <lineage>
        <taxon>Eukaryota</taxon>
        <taxon>Fungi</taxon>
        <taxon>Dikarya</taxon>
        <taxon>Basidiomycota</taxon>
        <taxon>Agaricomycotina</taxon>
        <taxon>Agaricomycetes</taxon>
        <taxon>Agaricomycetidae</taxon>
        <taxon>Agaricales</taxon>
        <taxon>Agaricineae</taxon>
        <taxon>Strophariaceae</taxon>
        <taxon>Agrocybe</taxon>
    </lineage>
</organism>
<dbReference type="Gene3D" id="3.90.180.10">
    <property type="entry name" value="Medium-chain alcohol dehydrogenases, catalytic domain"/>
    <property type="match status" value="1"/>
</dbReference>
<dbReference type="InterPro" id="IPR013154">
    <property type="entry name" value="ADH-like_N"/>
</dbReference>
<proteinExistence type="predicted"/>
<dbReference type="AlphaFoldDB" id="A0A8H4QS73"/>
<dbReference type="Pfam" id="PF00107">
    <property type="entry name" value="ADH_zinc_N"/>
    <property type="match status" value="1"/>
</dbReference>
<dbReference type="EMBL" id="JAACJL010000031">
    <property type="protein sequence ID" value="KAF4616324.1"/>
    <property type="molecule type" value="Genomic_DNA"/>
</dbReference>
<dbReference type="Proteomes" id="UP000521872">
    <property type="component" value="Unassembled WGS sequence"/>
</dbReference>
<comment type="caution">
    <text evidence="2">The sequence shown here is derived from an EMBL/GenBank/DDBJ whole genome shotgun (WGS) entry which is preliminary data.</text>
</comment>
<feature type="domain" description="Enoyl reductase (ER)" evidence="1">
    <location>
        <begin position="17"/>
        <end position="289"/>
    </location>
</feature>
<protein>
    <recommendedName>
        <fullName evidence="1">Enoyl reductase (ER) domain-containing protein</fullName>
    </recommendedName>
</protein>